<sequence length="522" mass="56422">MEIAQYGIPENEGSFTSSGIQVVRFDPPFAPPYTITKIAFASATLNGVPAVFPSVRLCGADPATGAPLLSSPLLQITPYSGTAAGMNEVPINITVSDSGSIFYWCVEFPSRFTTDFPNNYPYLQMDSDMERGYFDNSFQLTSSGTLGSLLPLRNLIVSMFCRPSSEERVPIEATSDLGGNRIGTGMDLSFVPPRRRADGEELPGNSLVLVDVLRRSSPQAHWQVLTGTDGRWGRLFVDSLANANIGGSWTTQAMDRMGNRAITSSVLLVAPFLRSDAYPDEPNGTPAEATPLSLPMDPRDETLVPAGDRDFFRFVAAPGDTIVADAGGVGPGAHRPDLVITLSDSRGRIVASHDNSLGFGNGVRYRVPSRGRGSTQEFILQISEKGGSLFAPGIAPREFFSPHYIFHVRLITEGFSLAGHSLSTVAKVEQISFHAAGELPTGEIRLAYVLPQAANGERVHLRIYDVQGRLARTLLDRTGRAGSHIVAWDGLTDRGCRAGSGVYYARFRAGAFEAREKLVLMR</sequence>
<dbReference type="Gene3D" id="2.60.120.380">
    <property type="match status" value="1"/>
</dbReference>
<dbReference type="Gene3D" id="2.60.40.4070">
    <property type="match status" value="1"/>
</dbReference>
<protein>
    <recommendedName>
        <fullName evidence="4">FlgD Ig-like domain-containing protein</fullName>
    </recommendedName>
</protein>
<comment type="caution">
    <text evidence="2">The sequence shown here is derived from an EMBL/GenBank/DDBJ whole genome shotgun (WGS) entry which is preliminary data.</text>
</comment>
<dbReference type="EMBL" id="VBOV01000144">
    <property type="protein sequence ID" value="TMQ57978.1"/>
    <property type="molecule type" value="Genomic_DNA"/>
</dbReference>
<reference evidence="2 3" key="1">
    <citation type="journal article" date="2019" name="Nat. Microbiol.">
        <title>Mediterranean grassland soil C-N compound turnover is dependent on rainfall and depth, and is mediated by genomically divergent microorganisms.</title>
        <authorList>
            <person name="Diamond S."/>
            <person name="Andeer P.F."/>
            <person name="Li Z."/>
            <person name="Crits-Christoph A."/>
            <person name="Burstein D."/>
            <person name="Anantharaman K."/>
            <person name="Lane K.R."/>
            <person name="Thomas B.C."/>
            <person name="Pan C."/>
            <person name="Northen T.R."/>
            <person name="Banfield J.F."/>
        </authorList>
    </citation>
    <scope>NUCLEOTIDE SEQUENCE [LARGE SCALE GENOMIC DNA]</scope>
    <source>
        <strain evidence="2">WS_5</strain>
    </source>
</reference>
<evidence type="ECO:0008006" key="4">
    <source>
        <dbReference type="Google" id="ProtNLM"/>
    </source>
</evidence>
<organism evidence="2 3">
    <name type="scientific">Eiseniibacteriota bacterium</name>
    <dbReference type="NCBI Taxonomy" id="2212470"/>
    <lineage>
        <taxon>Bacteria</taxon>
        <taxon>Candidatus Eiseniibacteriota</taxon>
    </lineage>
</organism>
<feature type="region of interest" description="Disordered" evidence="1">
    <location>
        <begin position="278"/>
        <end position="298"/>
    </location>
</feature>
<dbReference type="AlphaFoldDB" id="A0A538T2Y0"/>
<accession>A0A538T2Y0</accession>
<gene>
    <name evidence="2" type="ORF">E6K75_05960</name>
</gene>
<evidence type="ECO:0000313" key="2">
    <source>
        <dbReference type="EMBL" id="TMQ57978.1"/>
    </source>
</evidence>
<dbReference type="Proteomes" id="UP000320913">
    <property type="component" value="Unassembled WGS sequence"/>
</dbReference>
<name>A0A538T2Y0_UNCEI</name>
<proteinExistence type="predicted"/>
<evidence type="ECO:0000313" key="3">
    <source>
        <dbReference type="Proteomes" id="UP000320913"/>
    </source>
</evidence>
<evidence type="ECO:0000256" key="1">
    <source>
        <dbReference type="SAM" id="MobiDB-lite"/>
    </source>
</evidence>